<proteinExistence type="predicted"/>
<dbReference type="EMBL" id="CP107128">
    <property type="protein sequence ID" value="WLM95704.1"/>
    <property type="molecule type" value="Genomic_DNA"/>
</dbReference>
<dbReference type="OMA" id="HDDKYYR"/>
<evidence type="ECO:0000313" key="2">
    <source>
        <dbReference type="EMBL" id="EFE8676227.1"/>
    </source>
</evidence>
<evidence type="ECO:0000313" key="1">
    <source>
        <dbReference type="EMBL" id="BBF56569.1"/>
    </source>
</evidence>
<dbReference type="Proteomes" id="UP000036331">
    <property type="component" value="Unassembled WGS sequence"/>
</dbReference>
<dbReference type="EMBL" id="UGFO01000006">
    <property type="protein sequence ID" value="STN11688.1"/>
    <property type="molecule type" value="Genomic_DNA"/>
</dbReference>
<dbReference type="Proteomes" id="UP000324120">
    <property type="component" value="Unassembled WGS sequence"/>
</dbReference>
<sequence>MIDPVLEYRLSQIQSRINEDRFLKNNGSGNEIGFWIFDYPAQCELQVREHLKYLLRHLEKDHKFACLNVFQIIIDMLNERGLFERVCQQEVKVGTETLKKQLAGPLNQKKIADFIAKKVDLAAQDFVILTGMGNAWPLVRGHELMSALQDVMGFTPLLMFYPGTYSGYNLSPLTDTGSQNYYRAFRLVPDTGPAATLNPQ</sequence>
<name>A0A0H0Q1F0_ECOLX</name>
<dbReference type="Proteomes" id="UP000250671">
    <property type="component" value="Unassembled WGS sequence"/>
</dbReference>
<dbReference type="EMBL" id="AP018802">
    <property type="protein sequence ID" value="BBF56569.1"/>
    <property type="molecule type" value="Genomic_DNA"/>
</dbReference>
<evidence type="ECO:0000313" key="3">
    <source>
        <dbReference type="EMBL" id="PBN77236.1"/>
    </source>
</evidence>
<dbReference type="Proteomes" id="UP001180189">
    <property type="component" value="Chromosome"/>
</dbReference>
<evidence type="ECO:0000313" key="4">
    <source>
        <dbReference type="EMBL" id="SQP81567.1"/>
    </source>
</evidence>
<evidence type="ECO:0000313" key="9">
    <source>
        <dbReference type="Proteomes" id="UP000250671"/>
    </source>
</evidence>
<reference evidence="3 8" key="1">
    <citation type="journal article" date="2015" name="Genome Announc.">
        <title>Draft Genome Sequences of Human-Pathogenic Escherichia coli O26:H11 Strains Carrying the stx2 Gene Only and Circulating in France.</title>
        <authorList>
            <person name="Delannoy S."/>
            <person name="Mariani-Kurkdjian P."/>
            <person name="Bonacorsi S."/>
            <person name="Liguori S."/>
            <person name="Ison S.A."/>
            <person name="Fach P."/>
        </authorList>
    </citation>
    <scope>NUCLEOTIDE SEQUENCE [LARGE SCALE GENOMIC DNA]</scope>
    <source>
        <strain evidence="3 8">34870</strain>
    </source>
</reference>
<dbReference type="GeneID" id="86944687"/>
<gene>
    <name evidence="3" type="ORF">ABE91_001790</name>
    <name evidence="1" type="ORF">E2863_05161</name>
    <name evidence="2" type="ORF">F7N46_24565</name>
    <name evidence="6" type="ORF">FKO60_20220</name>
    <name evidence="5" type="ORF">NCTC8960_01915</name>
    <name evidence="7" type="ORF">OGM49_24245</name>
    <name evidence="4" type="ORF">SAMEA3752557_01771</name>
</gene>
<dbReference type="Proteomes" id="UP000255057">
    <property type="component" value="Unassembled WGS sequence"/>
</dbReference>
<dbReference type="Pfam" id="PF08747">
    <property type="entry name" value="BrxB"/>
    <property type="match status" value="1"/>
</dbReference>
<dbReference type="EMBL" id="VHKY01000021">
    <property type="protein sequence ID" value="TZE44810.1"/>
    <property type="molecule type" value="Genomic_DNA"/>
</dbReference>
<accession>A0A0H0Q1F0</accession>
<evidence type="ECO:0000313" key="11">
    <source>
        <dbReference type="Proteomes" id="UP000281900"/>
    </source>
</evidence>
<evidence type="ECO:0000313" key="6">
    <source>
        <dbReference type="EMBL" id="TZE44810.1"/>
    </source>
</evidence>
<evidence type="ECO:0000313" key="7">
    <source>
        <dbReference type="EMBL" id="WLM95704.1"/>
    </source>
</evidence>
<reference evidence="9 10" key="3">
    <citation type="submission" date="2018-06" db="EMBL/GenBank/DDBJ databases">
        <authorList>
            <consortium name="Pathogen Informatics"/>
            <person name="Doyle S."/>
        </authorList>
    </citation>
    <scope>NUCLEOTIDE SEQUENCE [LARGE SCALE GENOMIC DNA]</scope>
    <source>
        <strain evidence="5 10">NCTC8960</strain>
        <strain evidence="4 9">VREC0535</strain>
    </source>
</reference>
<evidence type="ECO:0000313" key="8">
    <source>
        <dbReference type="Proteomes" id="UP000036331"/>
    </source>
</evidence>
<protein>
    <submittedName>
        <fullName evidence="3">Cytoplasmic protein</fullName>
    </submittedName>
    <submittedName>
        <fullName evidence="2">DUF1788 domain-containing protein</fullName>
    </submittedName>
    <submittedName>
        <fullName evidence="4">Domain of uncharacterized function (DUF1788)</fullName>
    </submittedName>
</protein>
<evidence type="ECO:0000313" key="10">
    <source>
        <dbReference type="Proteomes" id="UP000255057"/>
    </source>
</evidence>
<reference evidence="2 13" key="6">
    <citation type="submission" date="2019-09" db="EMBL/GenBank/DDBJ databases">
        <authorList>
            <consortium name="NARMS: The National Antimicrobial Resistance Monitoring System"/>
        </authorList>
    </citation>
    <scope>NUCLEOTIDE SEQUENCE [LARGE SCALE GENOMIC DNA]</scope>
    <source>
        <strain evidence="2 13">FSIS11923834</strain>
    </source>
</reference>
<dbReference type="AlphaFoldDB" id="A0A0H0Q1F0"/>
<dbReference type="Proteomes" id="UP000281900">
    <property type="component" value="Chromosome"/>
</dbReference>
<reference evidence="1 11" key="4">
    <citation type="submission" date="2018-07" db="EMBL/GenBank/DDBJ databases">
        <title>Genomic analysis of colistin resistant EHEC isolated from cattle in Japan.</title>
        <authorList>
            <person name="Kusumoto M."/>
            <person name="Misumi W."/>
            <person name="Ogura Y."/>
            <person name="Hayashi T."/>
            <person name="Akiba M."/>
        </authorList>
    </citation>
    <scope>NUCLEOTIDE SEQUENCE [LARGE SCALE GENOMIC DNA]</scope>
    <source>
        <strain evidence="1 11">E2863</strain>
    </source>
</reference>
<evidence type="ECO:0000313" key="13">
    <source>
        <dbReference type="Proteomes" id="UP000533482"/>
    </source>
</evidence>
<reference evidence="3" key="2">
    <citation type="submission" date="2017-03" db="EMBL/GenBank/DDBJ databases">
        <title>The mobilome is the main driver of stx2-positive O26:H11 Escherichia coli strains evolution.</title>
        <authorList>
            <person name="Delannoy S."/>
            <person name="Mariani-Kurkdjian P."/>
            <person name="Webb H.E."/>
            <person name="Bonacorsi S."/>
            <person name="Fach P."/>
        </authorList>
    </citation>
    <scope>NUCLEOTIDE SEQUENCE</scope>
    <source>
        <strain evidence="3">34870</strain>
    </source>
</reference>
<dbReference type="RefSeq" id="WP_000566901.1">
    <property type="nucleotide sequence ID" value="NZ_AP018796.1"/>
</dbReference>
<reference evidence="6 12" key="5">
    <citation type="submission" date="2019-06" db="EMBL/GenBank/DDBJ databases">
        <title>The presence and diversity of blaCTX-M among Escherichia coli from urban wastewater and feedlot cattle, in Alberta, Canada.</title>
        <authorList>
            <person name="Cormier A.C."/>
            <person name="Chalmer G."/>
            <person name="Cook S.R."/>
            <person name="Zaheer R."/>
            <person name="Hannon S.J."/>
            <person name="Booker C.W."/>
            <person name="Read R."/>
            <person name="Gow S.P."/>
            <person name="Mcallister T.A."/>
            <person name="Boerlin P."/>
        </authorList>
    </citation>
    <scope>NUCLEOTIDE SEQUENCE [LARGE SCALE GENOMIC DNA]</scope>
    <source>
        <strain evidence="6 12">347</strain>
    </source>
</reference>
<dbReference type="EMBL" id="AASOHJ010000056">
    <property type="protein sequence ID" value="EFE8676227.1"/>
    <property type="molecule type" value="Genomic_DNA"/>
</dbReference>
<organism evidence="2 13">
    <name type="scientific">Escherichia coli</name>
    <dbReference type="NCBI Taxonomy" id="562"/>
    <lineage>
        <taxon>Bacteria</taxon>
        <taxon>Pseudomonadati</taxon>
        <taxon>Pseudomonadota</taxon>
        <taxon>Gammaproteobacteria</taxon>
        <taxon>Enterobacterales</taxon>
        <taxon>Enterobacteriaceae</taxon>
        <taxon>Escherichia</taxon>
    </lineage>
</organism>
<dbReference type="Proteomes" id="UP000533482">
    <property type="component" value="Unassembled WGS sequence"/>
</dbReference>
<dbReference type="InterPro" id="IPR014858">
    <property type="entry name" value="BrxB"/>
</dbReference>
<dbReference type="EMBL" id="LDXE02000001">
    <property type="protein sequence ID" value="PBN77236.1"/>
    <property type="molecule type" value="Genomic_DNA"/>
</dbReference>
<dbReference type="EMBL" id="UCZA01000008">
    <property type="protein sequence ID" value="SQP81567.1"/>
    <property type="molecule type" value="Genomic_DNA"/>
</dbReference>
<evidence type="ECO:0000313" key="5">
    <source>
        <dbReference type="EMBL" id="STN11688.1"/>
    </source>
</evidence>
<reference evidence="7" key="7">
    <citation type="journal article" date="2023" name="Microorganisms">
        <title>Comparative Genomic Analysis of ST131 Subclade C2 of ESBL-Producing E. coli Isolates from Patients with Recurrent and Sporadic Urinary Tract Infections.</title>
        <authorList>
            <person name="Jaen-Luchoro D."/>
            <person name="Kahnamouei A."/>
            <person name="Yazdanshenas S."/>
            <person name="Lindblom A."/>
            <person name="Samuelsson E."/>
            <person name="Ahren C."/>
            <person name="Karami N."/>
        </authorList>
    </citation>
    <scope>NUCLEOTIDE SEQUENCE</scope>
    <source>
        <strain evidence="7">S7</strain>
    </source>
</reference>
<evidence type="ECO:0000313" key="12">
    <source>
        <dbReference type="Proteomes" id="UP000324120"/>
    </source>
</evidence>